<gene>
    <name evidence="6" type="ORF">V9T40_013244</name>
</gene>
<keyword evidence="7" id="KW-1185">Reference proteome</keyword>
<dbReference type="PANTHER" id="PTHR13194">
    <property type="entry name" value="COMPLEX I INTERMEDIATE-ASSOCIATED PROTEIN 30"/>
    <property type="match status" value="1"/>
</dbReference>
<dbReference type="SUPFAM" id="SSF49785">
    <property type="entry name" value="Galactose-binding domain-like"/>
    <property type="match status" value="1"/>
</dbReference>
<dbReference type="GO" id="GO:0032981">
    <property type="term" value="P:mitochondrial respiratory chain complex I assembly"/>
    <property type="evidence" value="ECO:0007669"/>
    <property type="project" value="TreeGrafter"/>
</dbReference>
<comment type="caution">
    <text evidence="6">The sequence shown here is derived from an EMBL/GenBank/DDBJ whole genome shotgun (WGS) entry which is preliminary data.</text>
</comment>
<dbReference type="GO" id="GO:0005739">
    <property type="term" value="C:mitochondrion"/>
    <property type="evidence" value="ECO:0007669"/>
    <property type="project" value="UniProtKB-SubCell"/>
</dbReference>
<comment type="subcellular location">
    <subcellularLocation>
        <location evidence="1">Mitochondrion</location>
    </subcellularLocation>
</comment>
<name>A0AAN9TWU9_9HEMI</name>
<dbReference type="PANTHER" id="PTHR13194:SF18">
    <property type="entry name" value="COMPLEX I INTERMEDIATE-ASSOCIATED PROTEIN 30, MITOCHONDRIAL"/>
    <property type="match status" value="1"/>
</dbReference>
<dbReference type="EMBL" id="JBBCAQ010000018">
    <property type="protein sequence ID" value="KAK7595419.1"/>
    <property type="molecule type" value="Genomic_DNA"/>
</dbReference>
<evidence type="ECO:0000313" key="6">
    <source>
        <dbReference type="EMBL" id="KAK7595419.1"/>
    </source>
</evidence>
<dbReference type="InterPro" id="IPR013857">
    <property type="entry name" value="NADH-UbQ_OxRdtase-assoc_prot30"/>
</dbReference>
<evidence type="ECO:0000256" key="4">
    <source>
        <dbReference type="ARBA" id="ARBA00023186"/>
    </source>
</evidence>
<sequence>MLSFKLLRETKSVLINLLECQLRNTLSRAISTTPSHFKYRYLPTLNDPERDVEYSEPGYSHEDDGPLIQIPTRKQFREQVENIKNEFKVWKQEVKDGLESNYDIIVPRDQIHKIYSFSEEGTLEKWSTLCDANDGTGFSSCSLTRSPSGHALFSGNLSTKLPLDGRTVRSGFCSAIGPRAMKSFKRKTSYEWSQYTHVVLKVRGDGRQYLVNLSTEGIYDLNWFNLYSYPLYTRGGPYWQITKLPFSKFIFGNRGYIQDTQVPIPLCDIAWIGISLTDDIDGPFNLEIEYIGLEDVSSHTEEHAYETYNFDNYFYK</sequence>
<evidence type="ECO:0000256" key="3">
    <source>
        <dbReference type="ARBA" id="ARBA00023128"/>
    </source>
</evidence>
<feature type="domain" description="NADH:ubiquinone oxidoreductase intermediate-associated protein 30" evidence="5">
    <location>
        <begin position="116"/>
        <end position="288"/>
    </location>
</feature>
<evidence type="ECO:0000256" key="2">
    <source>
        <dbReference type="ARBA" id="ARBA00007884"/>
    </source>
</evidence>
<proteinExistence type="inferred from homology"/>
<comment type="similarity">
    <text evidence="2">Belongs to the CIA30 family.</text>
</comment>
<dbReference type="Pfam" id="PF08547">
    <property type="entry name" value="CIA30"/>
    <property type="match status" value="1"/>
</dbReference>
<dbReference type="Proteomes" id="UP001367676">
    <property type="component" value="Unassembled WGS sequence"/>
</dbReference>
<dbReference type="GO" id="GO:0006120">
    <property type="term" value="P:mitochondrial electron transport, NADH to ubiquinone"/>
    <property type="evidence" value="ECO:0007669"/>
    <property type="project" value="TreeGrafter"/>
</dbReference>
<protein>
    <recommendedName>
        <fullName evidence="5">NADH:ubiquinone oxidoreductase intermediate-associated protein 30 domain-containing protein</fullName>
    </recommendedName>
</protein>
<reference evidence="6 7" key="1">
    <citation type="submission" date="2024-03" db="EMBL/GenBank/DDBJ databases">
        <title>Adaptation during the transition from Ophiocordyceps entomopathogen to insect associate is accompanied by gene loss and intensified selection.</title>
        <authorList>
            <person name="Ward C.M."/>
            <person name="Onetto C.A."/>
            <person name="Borneman A.R."/>
        </authorList>
    </citation>
    <scope>NUCLEOTIDE SEQUENCE [LARGE SCALE GENOMIC DNA]</scope>
    <source>
        <strain evidence="6">AWRI1</strain>
        <tissue evidence="6">Single Adult Female</tissue>
    </source>
</reference>
<dbReference type="InterPro" id="IPR039131">
    <property type="entry name" value="NDUFAF1"/>
</dbReference>
<evidence type="ECO:0000259" key="5">
    <source>
        <dbReference type="Pfam" id="PF08547"/>
    </source>
</evidence>
<organism evidence="6 7">
    <name type="scientific">Parthenolecanium corni</name>
    <dbReference type="NCBI Taxonomy" id="536013"/>
    <lineage>
        <taxon>Eukaryota</taxon>
        <taxon>Metazoa</taxon>
        <taxon>Ecdysozoa</taxon>
        <taxon>Arthropoda</taxon>
        <taxon>Hexapoda</taxon>
        <taxon>Insecta</taxon>
        <taxon>Pterygota</taxon>
        <taxon>Neoptera</taxon>
        <taxon>Paraneoptera</taxon>
        <taxon>Hemiptera</taxon>
        <taxon>Sternorrhyncha</taxon>
        <taxon>Coccoidea</taxon>
        <taxon>Coccidae</taxon>
        <taxon>Parthenolecanium</taxon>
    </lineage>
</organism>
<evidence type="ECO:0000256" key="1">
    <source>
        <dbReference type="ARBA" id="ARBA00004173"/>
    </source>
</evidence>
<dbReference type="AlphaFoldDB" id="A0AAN9TWU9"/>
<dbReference type="GO" id="GO:0051082">
    <property type="term" value="F:unfolded protein binding"/>
    <property type="evidence" value="ECO:0007669"/>
    <property type="project" value="TreeGrafter"/>
</dbReference>
<accession>A0AAN9TWU9</accession>
<dbReference type="InterPro" id="IPR008979">
    <property type="entry name" value="Galactose-bd-like_sf"/>
</dbReference>
<keyword evidence="4" id="KW-0143">Chaperone</keyword>
<keyword evidence="3" id="KW-0496">Mitochondrion</keyword>
<evidence type="ECO:0000313" key="7">
    <source>
        <dbReference type="Proteomes" id="UP001367676"/>
    </source>
</evidence>